<feature type="non-terminal residue" evidence="1">
    <location>
        <position position="184"/>
    </location>
</feature>
<evidence type="ECO:0000313" key="1">
    <source>
        <dbReference type="EMBL" id="KAF0873226.1"/>
    </source>
</evidence>
<gene>
    <name evidence="1" type="ORF">FOF47_R06867</name>
</gene>
<keyword evidence="2" id="KW-1185">Reference proteome</keyword>
<proteinExistence type="predicted"/>
<protein>
    <submittedName>
        <fullName evidence="1">LORF2 protein</fullName>
    </submittedName>
</protein>
<sequence>NRYFAKEDTQMDNICMKRCSTSLVVREMRIKTTMRFHFTPVRRAAIKTMENSKCWGGCGEIGTLVPCWEYKVVWPLWKRAWRFHKKLKIELPHDPAIPRMGLYPKELKTGDSNQYMYIMFKVVLFIIAKRWKQSKQPLMDKWTNKIWCSHMIVYYSVMKRNKGLIHMTVWRNLENIMLSKRSQS</sequence>
<evidence type="ECO:0000313" key="2">
    <source>
        <dbReference type="Proteomes" id="UP000475037"/>
    </source>
</evidence>
<dbReference type="AlphaFoldDB" id="A0A6G1ABU1"/>
<comment type="caution">
    <text evidence="1">The sequence shown here is derived from an EMBL/GenBank/DDBJ whole genome shotgun (WGS) entry which is preliminary data.</text>
</comment>
<feature type="non-terminal residue" evidence="1">
    <location>
        <position position="1"/>
    </location>
</feature>
<accession>A0A6G1ABU1</accession>
<dbReference type="Proteomes" id="UP000475037">
    <property type="component" value="Unassembled WGS sequence"/>
</dbReference>
<organism evidence="1 2">
    <name type="scientific">Crocuta crocuta</name>
    <name type="common">Spotted hyena</name>
    <dbReference type="NCBI Taxonomy" id="9678"/>
    <lineage>
        <taxon>Eukaryota</taxon>
        <taxon>Metazoa</taxon>
        <taxon>Chordata</taxon>
        <taxon>Craniata</taxon>
        <taxon>Vertebrata</taxon>
        <taxon>Euteleostomi</taxon>
        <taxon>Mammalia</taxon>
        <taxon>Eutheria</taxon>
        <taxon>Laurasiatheria</taxon>
        <taxon>Carnivora</taxon>
        <taxon>Feliformia</taxon>
        <taxon>Hyaenidae</taxon>
        <taxon>Crocuta</taxon>
    </lineage>
</organism>
<reference evidence="1 2" key="1">
    <citation type="submission" date="2019-11" db="EMBL/GenBank/DDBJ databases">
        <authorList>
            <person name="Yang C."/>
            <person name="Li F."/>
        </authorList>
    </citation>
    <scope>NUCLEOTIDE SEQUENCE [LARGE SCALE GENOMIC DNA]</scope>
    <source>
        <strain evidence="1">KB4526</strain>
        <tissue evidence="1">Muscle</tissue>
    </source>
</reference>
<dbReference type="EMBL" id="VOAJ01005929">
    <property type="protein sequence ID" value="KAF0873226.1"/>
    <property type="molecule type" value="Genomic_DNA"/>
</dbReference>
<name>A0A6G1ABU1_CROCR</name>